<proteinExistence type="predicted"/>
<evidence type="ECO:0000313" key="5">
    <source>
        <dbReference type="Proteomes" id="UP001303889"/>
    </source>
</evidence>
<name>A0AAN6MDX8_9PEZI</name>
<dbReference type="AlphaFoldDB" id="A0AAN6MDX8"/>
<gene>
    <name evidence="4" type="ORF">C8A05DRAFT_46814</name>
</gene>
<evidence type="ECO:0000313" key="4">
    <source>
        <dbReference type="EMBL" id="KAK3899010.1"/>
    </source>
</evidence>
<comment type="caution">
    <text evidence="4">The sequence shown here is derived from an EMBL/GenBank/DDBJ whole genome shotgun (WGS) entry which is preliminary data.</text>
</comment>
<dbReference type="InterPro" id="IPR027417">
    <property type="entry name" value="P-loop_NTPase"/>
</dbReference>
<dbReference type="EMBL" id="MU855846">
    <property type="protein sequence ID" value="KAK3899010.1"/>
    <property type="molecule type" value="Genomic_DNA"/>
</dbReference>
<dbReference type="PANTHER" id="PTHR10039">
    <property type="entry name" value="AMELOGENIN"/>
    <property type="match status" value="1"/>
</dbReference>
<organism evidence="4 5">
    <name type="scientific">Staphylotrichum tortipilum</name>
    <dbReference type="NCBI Taxonomy" id="2831512"/>
    <lineage>
        <taxon>Eukaryota</taxon>
        <taxon>Fungi</taxon>
        <taxon>Dikarya</taxon>
        <taxon>Ascomycota</taxon>
        <taxon>Pezizomycotina</taxon>
        <taxon>Sordariomycetes</taxon>
        <taxon>Sordariomycetidae</taxon>
        <taxon>Sordariales</taxon>
        <taxon>Chaetomiaceae</taxon>
        <taxon>Staphylotrichum</taxon>
    </lineage>
</organism>
<reference evidence="4" key="1">
    <citation type="journal article" date="2023" name="Mol. Phylogenet. Evol.">
        <title>Genome-scale phylogeny and comparative genomics of the fungal order Sordariales.</title>
        <authorList>
            <person name="Hensen N."/>
            <person name="Bonometti L."/>
            <person name="Westerberg I."/>
            <person name="Brannstrom I.O."/>
            <person name="Guillou S."/>
            <person name="Cros-Aarteil S."/>
            <person name="Calhoun S."/>
            <person name="Haridas S."/>
            <person name="Kuo A."/>
            <person name="Mondo S."/>
            <person name="Pangilinan J."/>
            <person name="Riley R."/>
            <person name="LaButti K."/>
            <person name="Andreopoulos B."/>
            <person name="Lipzen A."/>
            <person name="Chen C."/>
            <person name="Yan M."/>
            <person name="Daum C."/>
            <person name="Ng V."/>
            <person name="Clum A."/>
            <person name="Steindorff A."/>
            <person name="Ohm R.A."/>
            <person name="Martin F."/>
            <person name="Silar P."/>
            <person name="Natvig D.O."/>
            <person name="Lalanne C."/>
            <person name="Gautier V."/>
            <person name="Ament-Velasquez S.L."/>
            <person name="Kruys A."/>
            <person name="Hutchinson M.I."/>
            <person name="Powell A.J."/>
            <person name="Barry K."/>
            <person name="Miller A.N."/>
            <person name="Grigoriev I.V."/>
            <person name="Debuchy R."/>
            <person name="Gladieux P."/>
            <person name="Hiltunen Thoren M."/>
            <person name="Johannesson H."/>
        </authorList>
    </citation>
    <scope>NUCLEOTIDE SEQUENCE</scope>
    <source>
        <strain evidence="4">CBS 103.79</strain>
    </source>
</reference>
<dbReference type="SUPFAM" id="SSF52540">
    <property type="entry name" value="P-loop containing nucleoside triphosphate hydrolases"/>
    <property type="match status" value="1"/>
</dbReference>
<feature type="domain" description="DUF7791" evidence="3">
    <location>
        <begin position="341"/>
        <end position="474"/>
    </location>
</feature>
<dbReference type="InterPro" id="IPR056884">
    <property type="entry name" value="NPHP3-like_N"/>
</dbReference>
<evidence type="ECO:0000259" key="2">
    <source>
        <dbReference type="Pfam" id="PF24883"/>
    </source>
</evidence>
<dbReference type="PANTHER" id="PTHR10039:SF5">
    <property type="entry name" value="NACHT DOMAIN-CONTAINING PROTEIN"/>
    <property type="match status" value="1"/>
</dbReference>
<keyword evidence="1" id="KW-0677">Repeat</keyword>
<feature type="domain" description="Nephrocystin 3-like N-terminal" evidence="2">
    <location>
        <begin position="66"/>
        <end position="231"/>
    </location>
</feature>
<sequence length="515" mass="58422">MSRVRLSERDVTKELAIVRSLGFESRTVRHGSIPLAHKETFEWAVRTRPDLNPRTAMSNTDPRGDKPKLLEWSKHGDNAFWVSGKPGSGKSTFMKFIADHPATRSALAHWAHPLRVVVASHYFWSSGTEMQKSLQGLLKTLLYDIFRNCADLIPVTCPSRWAAQKEEGQPPWTLPELRLALGALSAQTQIPCKFCFFIDGLDEFDGEHIDFCESLTAMMNSPNIKLCVSSRPWNVFADAFGQDEQRKIYIHELTRADILRYARDRLHQHPRWTLFGSQAAQANLLVESIADKAHGVFLWVFIVTRLLREGLTNDDTLSELRRRLESFPSDLEPFFKQIVESVPEFYRTKMAEALRMAVAAVRPLDAIIYSFHDEEESDDCTVDGELTWGLPIFPYGAEAWNARRERIARRLNGRCRGLLEPNSSGEIDFLHRTVADFLRTRQMSDFLRANSASDFSPSFAIFKAYASWIKAAGLGNSRFSLGPDDRDRNTQGLMRGALRTKLVQAGRQDGDLPAS</sequence>
<protein>
    <recommendedName>
        <fullName evidence="6">NACHT domain-containing protein</fullName>
    </recommendedName>
</protein>
<evidence type="ECO:0000259" key="3">
    <source>
        <dbReference type="Pfam" id="PF25053"/>
    </source>
</evidence>
<dbReference type="InterPro" id="IPR056693">
    <property type="entry name" value="DUF7791"/>
</dbReference>
<evidence type="ECO:0008006" key="6">
    <source>
        <dbReference type="Google" id="ProtNLM"/>
    </source>
</evidence>
<reference evidence="4" key="2">
    <citation type="submission" date="2023-05" db="EMBL/GenBank/DDBJ databases">
        <authorList>
            <consortium name="Lawrence Berkeley National Laboratory"/>
            <person name="Steindorff A."/>
            <person name="Hensen N."/>
            <person name="Bonometti L."/>
            <person name="Westerberg I."/>
            <person name="Brannstrom I.O."/>
            <person name="Guillou S."/>
            <person name="Cros-Aarteil S."/>
            <person name="Calhoun S."/>
            <person name="Haridas S."/>
            <person name="Kuo A."/>
            <person name="Mondo S."/>
            <person name="Pangilinan J."/>
            <person name="Riley R."/>
            <person name="Labutti K."/>
            <person name="Andreopoulos B."/>
            <person name="Lipzen A."/>
            <person name="Chen C."/>
            <person name="Yanf M."/>
            <person name="Daum C."/>
            <person name="Ng V."/>
            <person name="Clum A."/>
            <person name="Ohm R."/>
            <person name="Martin F."/>
            <person name="Silar P."/>
            <person name="Natvig D."/>
            <person name="Lalanne C."/>
            <person name="Gautier V."/>
            <person name="Ament-Velasquez S.L."/>
            <person name="Kruys A."/>
            <person name="Hutchinson M.I."/>
            <person name="Powell A.J."/>
            <person name="Barry K."/>
            <person name="Miller A.N."/>
            <person name="Grigoriev I.V."/>
            <person name="Debuchy R."/>
            <person name="Gladieux P."/>
            <person name="Thoren M.H."/>
            <person name="Johannesson H."/>
        </authorList>
    </citation>
    <scope>NUCLEOTIDE SEQUENCE</scope>
    <source>
        <strain evidence="4">CBS 103.79</strain>
    </source>
</reference>
<dbReference type="Gene3D" id="3.40.50.300">
    <property type="entry name" value="P-loop containing nucleotide triphosphate hydrolases"/>
    <property type="match status" value="1"/>
</dbReference>
<keyword evidence="5" id="KW-1185">Reference proteome</keyword>
<dbReference type="Proteomes" id="UP001303889">
    <property type="component" value="Unassembled WGS sequence"/>
</dbReference>
<evidence type="ECO:0000256" key="1">
    <source>
        <dbReference type="ARBA" id="ARBA00022737"/>
    </source>
</evidence>
<dbReference type="Pfam" id="PF24883">
    <property type="entry name" value="NPHP3_N"/>
    <property type="match status" value="1"/>
</dbReference>
<accession>A0AAN6MDX8</accession>
<dbReference type="Pfam" id="PF25053">
    <property type="entry name" value="DUF7791"/>
    <property type="match status" value="1"/>
</dbReference>